<dbReference type="GeneID" id="30979323"/>
<name>A0A1L9WQB5_ASPA1</name>
<dbReference type="Proteomes" id="UP000184546">
    <property type="component" value="Unassembled WGS sequence"/>
</dbReference>
<evidence type="ECO:0000313" key="1">
    <source>
        <dbReference type="EMBL" id="OJJ98373.1"/>
    </source>
</evidence>
<gene>
    <name evidence="1" type="ORF">ASPACDRAFT_79843</name>
</gene>
<dbReference type="AlphaFoldDB" id="A0A1L9WQB5"/>
<dbReference type="EMBL" id="KV878980">
    <property type="protein sequence ID" value="OJJ98373.1"/>
    <property type="molecule type" value="Genomic_DNA"/>
</dbReference>
<proteinExistence type="predicted"/>
<reference evidence="2" key="1">
    <citation type="journal article" date="2017" name="Genome Biol.">
        <title>Comparative genomics reveals high biological diversity and specific adaptations in the industrially and medically important fungal genus Aspergillus.</title>
        <authorList>
            <person name="de Vries R.P."/>
            <person name="Riley R."/>
            <person name="Wiebenga A."/>
            <person name="Aguilar-Osorio G."/>
            <person name="Amillis S."/>
            <person name="Uchima C.A."/>
            <person name="Anderluh G."/>
            <person name="Asadollahi M."/>
            <person name="Askin M."/>
            <person name="Barry K."/>
            <person name="Battaglia E."/>
            <person name="Bayram O."/>
            <person name="Benocci T."/>
            <person name="Braus-Stromeyer S.A."/>
            <person name="Caldana C."/>
            <person name="Canovas D."/>
            <person name="Cerqueira G.C."/>
            <person name="Chen F."/>
            <person name="Chen W."/>
            <person name="Choi C."/>
            <person name="Clum A."/>
            <person name="Dos Santos R.A."/>
            <person name="Damasio A.R."/>
            <person name="Diallinas G."/>
            <person name="Emri T."/>
            <person name="Fekete E."/>
            <person name="Flipphi M."/>
            <person name="Freyberg S."/>
            <person name="Gallo A."/>
            <person name="Gournas C."/>
            <person name="Habgood R."/>
            <person name="Hainaut M."/>
            <person name="Harispe M.L."/>
            <person name="Henrissat B."/>
            <person name="Hilden K.S."/>
            <person name="Hope R."/>
            <person name="Hossain A."/>
            <person name="Karabika E."/>
            <person name="Karaffa L."/>
            <person name="Karanyi Z."/>
            <person name="Krasevec N."/>
            <person name="Kuo A."/>
            <person name="Kusch H."/>
            <person name="LaButti K."/>
            <person name="Lagendijk E.L."/>
            <person name="Lapidus A."/>
            <person name="Levasseur A."/>
            <person name="Lindquist E."/>
            <person name="Lipzen A."/>
            <person name="Logrieco A.F."/>
            <person name="MacCabe A."/>
            <person name="Maekelae M.R."/>
            <person name="Malavazi I."/>
            <person name="Melin P."/>
            <person name="Meyer V."/>
            <person name="Mielnichuk N."/>
            <person name="Miskei M."/>
            <person name="Molnar A.P."/>
            <person name="Mule G."/>
            <person name="Ngan C.Y."/>
            <person name="Orejas M."/>
            <person name="Orosz E."/>
            <person name="Ouedraogo J.P."/>
            <person name="Overkamp K.M."/>
            <person name="Park H.-S."/>
            <person name="Perrone G."/>
            <person name="Piumi F."/>
            <person name="Punt P.J."/>
            <person name="Ram A.F."/>
            <person name="Ramon A."/>
            <person name="Rauscher S."/>
            <person name="Record E."/>
            <person name="Riano-Pachon D.M."/>
            <person name="Robert V."/>
            <person name="Roehrig J."/>
            <person name="Ruller R."/>
            <person name="Salamov A."/>
            <person name="Salih N.S."/>
            <person name="Samson R.A."/>
            <person name="Sandor E."/>
            <person name="Sanguinetti M."/>
            <person name="Schuetze T."/>
            <person name="Sepcic K."/>
            <person name="Shelest E."/>
            <person name="Sherlock G."/>
            <person name="Sophianopoulou V."/>
            <person name="Squina F.M."/>
            <person name="Sun H."/>
            <person name="Susca A."/>
            <person name="Todd R.B."/>
            <person name="Tsang A."/>
            <person name="Unkles S.E."/>
            <person name="van de Wiele N."/>
            <person name="van Rossen-Uffink D."/>
            <person name="Oliveira J.V."/>
            <person name="Vesth T.C."/>
            <person name="Visser J."/>
            <person name="Yu J.-H."/>
            <person name="Zhou M."/>
            <person name="Andersen M.R."/>
            <person name="Archer D.B."/>
            <person name="Baker S.E."/>
            <person name="Benoit I."/>
            <person name="Brakhage A.A."/>
            <person name="Braus G.H."/>
            <person name="Fischer R."/>
            <person name="Frisvad J.C."/>
            <person name="Goldman G.H."/>
            <person name="Houbraken J."/>
            <person name="Oakley B."/>
            <person name="Pocsi I."/>
            <person name="Scazzocchio C."/>
            <person name="Seiboth B."/>
            <person name="vanKuyk P.A."/>
            <person name="Wortman J."/>
            <person name="Dyer P.S."/>
            <person name="Grigoriev I.V."/>
        </authorList>
    </citation>
    <scope>NUCLEOTIDE SEQUENCE [LARGE SCALE GENOMIC DNA]</scope>
    <source>
        <strain evidence="2">ATCC 16872 / CBS 172.66 / WB 5094</strain>
    </source>
</reference>
<organism evidence="1 2">
    <name type="scientific">Aspergillus aculeatus (strain ATCC 16872 / CBS 172.66 / WB 5094)</name>
    <dbReference type="NCBI Taxonomy" id="690307"/>
    <lineage>
        <taxon>Eukaryota</taxon>
        <taxon>Fungi</taxon>
        <taxon>Dikarya</taxon>
        <taxon>Ascomycota</taxon>
        <taxon>Pezizomycotina</taxon>
        <taxon>Eurotiomycetes</taxon>
        <taxon>Eurotiomycetidae</taxon>
        <taxon>Eurotiales</taxon>
        <taxon>Aspergillaceae</taxon>
        <taxon>Aspergillus</taxon>
        <taxon>Aspergillus subgen. Circumdati</taxon>
    </lineage>
</organism>
<dbReference type="OrthoDB" id="4062651at2759"/>
<dbReference type="VEuPathDB" id="FungiDB:ASPACDRAFT_79843"/>
<keyword evidence="2" id="KW-1185">Reference proteome</keyword>
<protein>
    <submittedName>
        <fullName evidence="1">Uncharacterized protein</fullName>
    </submittedName>
</protein>
<sequence>METYTEVTRTMFDADEDRATCDHATDQLYRWALRPFEGWMQRLEQPTYGGPFPTLAHYLDPPEHRWKLYVVEEVPEPFLDYDVPPRRDQQLGVWLPHYELHPDWLLFKAEEVLASPADDDEEELEKPPTMVWPQHRGWRYAHVLLQTLTAMAVTARCARDGNA</sequence>
<dbReference type="OMA" id="QHRGWRY"/>
<evidence type="ECO:0000313" key="2">
    <source>
        <dbReference type="Proteomes" id="UP000184546"/>
    </source>
</evidence>
<accession>A0A1L9WQB5</accession>
<dbReference type="RefSeq" id="XP_020054713.1">
    <property type="nucleotide sequence ID" value="XM_020205509.1"/>
</dbReference>